<dbReference type="EC" id="2.4.-.-" evidence="2"/>
<accession>A0A174L6C7</accession>
<name>A0A174L6C7_9CLOT</name>
<sequence>MKKIAICTPGFLPVPDIKGGAVEHLLTKILDINEKRKQLEIDLYTIHDDKLNNLSYSNVKIHQIKENKFEKIICKILNKLFNIFKINMQANLYGRKISKLLKNKKFDYIVIENNMYLFKSISSRCSKDNRYIYHLHNDIGGNDKPYRLCNYIANRAEVIVTCSNYLKERFFNVTRFDNIQVLYNSIELENFNLENIDIRSEIRNEWSISDDAFVFMYIGRISPEKGLYELVKAFDKVLAKNSNMYLVIVGEAPDEGFCLNSYYKAVLNIANKHKKNIIFQGKKPNEEIPKIMNASDCIIVPTIIEEAFGIVAIEAMACKKPLIVTNSGGLVEVVNEKCSYIVDKNNIVDELIDKIQIISNNKDKALKMGEFGRERIELIEDFHIENYYDNFINILLGINN</sequence>
<reference evidence="2 3" key="1">
    <citation type="submission" date="2015-09" db="EMBL/GenBank/DDBJ databases">
        <authorList>
            <consortium name="Pathogen Informatics"/>
        </authorList>
    </citation>
    <scope>NUCLEOTIDE SEQUENCE [LARGE SCALE GENOMIC DNA]</scope>
    <source>
        <strain evidence="2 3">2789STDY5834856</strain>
    </source>
</reference>
<dbReference type="EMBL" id="CYZX01000029">
    <property type="protein sequence ID" value="CUP17345.1"/>
    <property type="molecule type" value="Genomic_DNA"/>
</dbReference>
<dbReference type="RefSeq" id="WP_055268198.1">
    <property type="nucleotide sequence ID" value="NZ_CABIXQ010000029.1"/>
</dbReference>
<proteinExistence type="predicted"/>
<dbReference type="Proteomes" id="UP000095594">
    <property type="component" value="Unassembled WGS sequence"/>
</dbReference>
<dbReference type="OrthoDB" id="9795068at2"/>
<dbReference type="SUPFAM" id="SSF53756">
    <property type="entry name" value="UDP-Glycosyltransferase/glycogen phosphorylase"/>
    <property type="match status" value="1"/>
</dbReference>
<dbReference type="CDD" id="cd03801">
    <property type="entry name" value="GT4_PimA-like"/>
    <property type="match status" value="1"/>
</dbReference>
<evidence type="ECO:0000259" key="1">
    <source>
        <dbReference type="Pfam" id="PF00534"/>
    </source>
</evidence>
<keyword evidence="2" id="KW-0808">Transferase</keyword>
<feature type="domain" description="Glycosyl transferase family 1" evidence="1">
    <location>
        <begin position="199"/>
        <end position="375"/>
    </location>
</feature>
<evidence type="ECO:0000313" key="2">
    <source>
        <dbReference type="EMBL" id="CUP17345.1"/>
    </source>
</evidence>
<dbReference type="PANTHER" id="PTHR12526">
    <property type="entry name" value="GLYCOSYLTRANSFERASE"/>
    <property type="match status" value="1"/>
</dbReference>
<dbReference type="GO" id="GO:0016757">
    <property type="term" value="F:glycosyltransferase activity"/>
    <property type="evidence" value="ECO:0007669"/>
    <property type="project" value="UniProtKB-KW"/>
</dbReference>
<protein>
    <submittedName>
        <fullName evidence="2">Glycosyltransferase</fullName>
        <ecNumber evidence="2">2.4.-.-</ecNumber>
    </submittedName>
</protein>
<gene>
    <name evidence="2" type="primary">cotSA_2</name>
    <name evidence="2" type="ORF">ERS852471_03138</name>
</gene>
<evidence type="ECO:0000313" key="3">
    <source>
        <dbReference type="Proteomes" id="UP000095594"/>
    </source>
</evidence>
<dbReference type="Gene3D" id="3.40.50.2000">
    <property type="entry name" value="Glycogen Phosphorylase B"/>
    <property type="match status" value="2"/>
</dbReference>
<dbReference type="InterPro" id="IPR001296">
    <property type="entry name" value="Glyco_trans_1"/>
</dbReference>
<keyword evidence="2" id="KW-0328">Glycosyltransferase</keyword>
<dbReference type="Pfam" id="PF00534">
    <property type="entry name" value="Glycos_transf_1"/>
    <property type="match status" value="1"/>
</dbReference>
<dbReference type="AlphaFoldDB" id="A0A174L6C7"/>
<organism evidence="2 3">
    <name type="scientific">Clostridium disporicum</name>
    <dbReference type="NCBI Taxonomy" id="84024"/>
    <lineage>
        <taxon>Bacteria</taxon>
        <taxon>Bacillati</taxon>
        <taxon>Bacillota</taxon>
        <taxon>Clostridia</taxon>
        <taxon>Eubacteriales</taxon>
        <taxon>Clostridiaceae</taxon>
        <taxon>Clostridium</taxon>
    </lineage>
</organism>